<evidence type="ECO:0000313" key="3">
    <source>
        <dbReference type="EMBL" id="BAT60119.1"/>
    </source>
</evidence>
<feature type="signal peptide" evidence="2">
    <location>
        <begin position="1"/>
        <end position="25"/>
    </location>
</feature>
<feature type="chain" id="PRO_5006615854" evidence="2">
    <location>
        <begin position="26"/>
        <end position="116"/>
    </location>
</feature>
<evidence type="ECO:0000256" key="1">
    <source>
        <dbReference type="SAM" id="MobiDB-lite"/>
    </source>
</evidence>
<dbReference type="Proteomes" id="UP000236884">
    <property type="component" value="Chromosome"/>
</dbReference>
<organism evidence="3 4">
    <name type="scientific">Variibacter gotjawalensis</name>
    <dbReference type="NCBI Taxonomy" id="1333996"/>
    <lineage>
        <taxon>Bacteria</taxon>
        <taxon>Pseudomonadati</taxon>
        <taxon>Pseudomonadota</taxon>
        <taxon>Alphaproteobacteria</taxon>
        <taxon>Hyphomicrobiales</taxon>
        <taxon>Nitrobacteraceae</taxon>
        <taxon>Variibacter</taxon>
    </lineage>
</organism>
<keyword evidence="4" id="KW-1185">Reference proteome</keyword>
<dbReference type="EMBL" id="AP014946">
    <property type="protein sequence ID" value="BAT60119.1"/>
    <property type="molecule type" value="Genomic_DNA"/>
</dbReference>
<dbReference type="KEGG" id="vgo:GJW-30_1_02654"/>
<feature type="compositionally biased region" description="Basic residues" evidence="1">
    <location>
        <begin position="104"/>
        <end position="116"/>
    </location>
</feature>
<sequence length="116" mass="12388">MIKTWIAAGAALLLAGAFAPQRAEALPVSPLPAVSDVENVALCFYVDGWNGPGLYQCGYRFRRGSGWHGHRGGHRHHHHGGRHHHGGGRHMHGGGRHMGGGRHGGGHRHGGGRGRR</sequence>
<protein>
    <submittedName>
        <fullName evidence="3">Uncharacterized protein</fullName>
    </submittedName>
</protein>
<dbReference type="RefSeq" id="WP_096356061.1">
    <property type="nucleotide sequence ID" value="NZ_AP014946.1"/>
</dbReference>
<dbReference type="AlphaFoldDB" id="A0A0S3PVZ8"/>
<reference evidence="3 4" key="1">
    <citation type="submission" date="2015-08" db="EMBL/GenBank/DDBJ databases">
        <title>Investigation of the bacterial diversity of lava forest soil.</title>
        <authorList>
            <person name="Lee J.S."/>
        </authorList>
    </citation>
    <scope>NUCLEOTIDE SEQUENCE [LARGE SCALE GENOMIC DNA]</scope>
    <source>
        <strain evidence="3 4">GJW-30</strain>
    </source>
</reference>
<evidence type="ECO:0000256" key="2">
    <source>
        <dbReference type="SAM" id="SignalP"/>
    </source>
</evidence>
<feature type="region of interest" description="Disordered" evidence="1">
    <location>
        <begin position="68"/>
        <end position="116"/>
    </location>
</feature>
<accession>A0A0S3PVZ8</accession>
<feature type="compositionally biased region" description="Basic residues" evidence="1">
    <location>
        <begin position="68"/>
        <end position="95"/>
    </location>
</feature>
<keyword evidence="2" id="KW-0732">Signal</keyword>
<evidence type="ECO:0000313" key="4">
    <source>
        <dbReference type="Proteomes" id="UP000236884"/>
    </source>
</evidence>
<proteinExistence type="predicted"/>
<gene>
    <name evidence="3" type="ORF">GJW-30_1_02654</name>
</gene>
<name>A0A0S3PVZ8_9BRAD</name>